<accession>A0ABD3TJK9</accession>
<protein>
    <recommendedName>
        <fullName evidence="8">Homeobox domain-containing protein</fullName>
    </recommendedName>
</protein>
<comment type="similarity">
    <text evidence="2">Belongs to the engrailed homeobox family.</text>
</comment>
<keyword evidence="4 6" id="KW-0371">Homeobox</keyword>
<evidence type="ECO:0000256" key="4">
    <source>
        <dbReference type="ARBA" id="ARBA00023155"/>
    </source>
</evidence>
<proteinExistence type="inferred from homology"/>
<evidence type="ECO:0000259" key="8">
    <source>
        <dbReference type="PROSITE" id="PS50071"/>
    </source>
</evidence>
<name>A0ABD3TJK9_SINWO</name>
<keyword evidence="3 6" id="KW-0238">DNA-binding</keyword>
<dbReference type="PRINTS" id="PR00024">
    <property type="entry name" value="HOMEOBOX"/>
</dbReference>
<dbReference type="Proteomes" id="UP001634394">
    <property type="component" value="Unassembled WGS sequence"/>
</dbReference>
<evidence type="ECO:0000256" key="7">
    <source>
        <dbReference type="RuleBase" id="RU000682"/>
    </source>
</evidence>
<dbReference type="PROSITE" id="PS50071">
    <property type="entry name" value="HOMEOBOX_2"/>
    <property type="match status" value="1"/>
</dbReference>
<dbReference type="Pfam" id="PF00046">
    <property type="entry name" value="Homeodomain"/>
    <property type="match status" value="1"/>
</dbReference>
<evidence type="ECO:0000256" key="3">
    <source>
        <dbReference type="ARBA" id="ARBA00023125"/>
    </source>
</evidence>
<organism evidence="9 10">
    <name type="scientific">Sinanodonta woodiana</name>
    <name type="common">Chinese pond mussel</name>
    <name type="synonym">Anodonta woodiana</name>
    <dbReference type="NCBI Taxonomy" id="1069815"/>
    <lineage>
        <taxon>Eukaryota</taxon>
        <taxon>Metazoa</taxon>
        <taxon>Spiralia</taxon>
        <taxon>Lophotrochozoa</taxon>
        <taxon>Mollusca</taxon>
        <taxon>Bivalvia</taxon>
        <taxon>Autobranchia</taxon>
        <taxon>Heteroconchia</taxon>
        <taxon>Palaeoheterodonta</taxon>
        <taxon>Unionida</taxon>
        <taxon>Unionoidea</taxon>
        <taxon>Unionidae</taxon>
        <taxon>Unioninae</taxon>
        <taxon>Sinanodonta</taxon>
    </lineage>
</organism>
<feature type="domain" description="Homeobox" evidence="8">
    <location>
        <begin position="142"/>
        <end position="202"/>
    </location>
</feature>
<dbReference type="CDD" id="cd00086">
    <property type="entry name" value="homeodomain"/>
    <property type="match status" value="1"/>
</dbReference>
<evidence type="ECO:0000256" key="1">
    <source>
        <dbReference type="ARBA" id="ARBA00004123"/>
    </source>
</evidence>
<dbReference type="InterPro" id="IPR001356">
    <property type="entry name" value="HD"/>
</dbReference>
<dbReference type="InterPro" id="IPR050720">
    <property type="entry name" value="Engrailed_Homeobox_TFs"/>
</dbReference>
<dbReference type="GO" id="GO:0005634">
    <property type="term" value="C:nucleus"/>
    <property type="evidence" value="ECO:0007669"/>
    <property type="project" value="UniProtKB-SubCell"/>
</dbReference>
<keyword evidence="5 6" id="KW-0539">Nucleus</keyword>
<dbReference type="EMBL" id="JBJQND010000018">
    <property type="protein sequence ID" value="KAL3837244.1"/>
    <property type="molecule type" value="Genomic_DNA"/>
</dbReference>
<dbReference type="SMART" id="SM00389">
    <property type="entry name" value="HOX"/>
    <property type="match status" value="1"/>
</dbReference>
<evidence type="ECO:0000256" key="2">
    <source>
        <dbReference type="ARBA" id="ARBA00010896"/>
    </source>
</evidence>
<dbReference type="AlphaFoldDB" id="A0ABD3TJK9"/>
<sequence>MIGLLEMLKNFCDRVTTETKEQTPMQDTQYRLNDTIKKSKYNCNRAAYTDFSIQEILKPSFGLNKSILLDEPCATELESCSVSKTGSFPHLDGFLEQEQALDLSRKRQQESELPAWVFCTRYSARPSAGPRNRKKRRVTVGGIKKRGRVAFKHNQLDRLEKEFEISQYLSETRRRDLAQELTLQESQVKVWFQNRRAKVKKSSEPDSLALQLCENGLYRHGSKKHHFDDVRSEMYTSDSERSCDSLL</sequence>
<dbReference type="SUPFAM" id="SSF46689">
    <property type="entry name" value="Homeodomain-like"/>
    <property type="match status" value="1"/>
</dbReference>
<evidence type="ECO:0000313" key="9">
    <source>
        <dbReference type="EMBL" id="KAL3837244.1"/>
    </source>
</evidence>
<evidence type="ECO:0000313" key="10">
    <source>
        <dbReference type="Proteomes" id="UP001634394"/>
    </source>
</evidence>
<dbReference type="Gene3D" id="1.10.10.60">
    <property type="entry name" value="Homeodomain-like"/>
    <property type="match status" value="1"/>
</dbReference>
<dbReference type="PROSITE" id="PS00027">
    <property type="entry name" value="HOMEOBOX_1"/>
    <property type="match status" value="1"/>
</dbReference>
<keyword evidence="10" id="KW-1185">Reference proteome</keyword>
<comment type="subcellular location">
    <subcellularLocation>
        <location evidence="1 6 7">Nucleus</location>
    </subcellularLocation>
</comment>
<feature type="DNA-binding region" description="Homeobox" evidence="6">
    <location>
        <begin position="144"/>
        <end position="203"/>
    </location>
</feature>
<dbReference type="InterPro" id="IPR009057">
    <property type="entry name" value="Homeodomain-like_sf"/>
</dbReference>
<comment type="caution">
    <text evidence="9">The sequence shown here is derived from an EMBL/GenBank/DDBJ whole genome shotgun (WGS) entry which is preliminary data.</text>
</comment>
<dbReference type="GO" id="GO:0003677">
    <property type="term" value="F:DNA binding"/>
    <property type="evidence" value="ECO:0007669"/>
    <property type="project" value="UniProtKB-UniRule"/>
</dbReference>
<dbReference type="PANTHER" id="PTHR24341">
    <property type="entry name" value="HOMEOBOX PROTEIN ENGRAILED"/>
    <property type="match status" value="1"/>
</dbReference>
<evidence type="ECO:0000256" key="6">
    <source>
        <dbReference type="PROSITE-ProRule" id="PRU00108"/>
    </source>
</evidence>
<reference evidence="9 10" key="1">
    <citation type="submission" date="2024-11" db="EMBL/GenBank/DDBJ databases">
        <title>Chromosome-level genome assembly of the freshwater bivalve Anodonta woodiana.</title>
        <authorList>
            <person name="Chen X."/>
        </authorList>
    </citation>
    <scope>NUCLEOTIDE SEQUENCE [LARGE SCALE GENOMIC DNA]</scope>
    <source>
        <strain evidence="9">MN2024</strain>
        <tissue evidence="9">Gills</tissue>
    </source>
</reference>
<gene>
    <name evidence="9" type="ORF">ACJMK2_022612</name>
</gene>
<dbReference type="InterPro" id="IPR017970">
    <property type="entry name" value="Homeobox_CS"/>
</dbReference>
<dbReference type="InterPro" id="IPR020479">
    <property type="entry name" value="HD_metazoa"/>
</dbReference>
<dbReference type="PANTHER" id="PTHR24341:SF6">
    <property type="entry name" value="HOMEOBOX PROTEIN INVECTED"/>
    <property type="match status" value="1"/>
</dbReference>
<evidence type="ECO:0000256" key="5">
    <source>
        <dbReference type="ARBA" id="ARBA00023242"/>
    </source>
</evidence>